<evidence type="ECO:0000313" key="2">
    <source>
        <dbReference type="EMBL" id="QOR71183.1"/>
    </source>
</evidence>
<sequence>MSISLRPRLRTAAATVLTAALLAAITSLAPTAAQAAELPALTNPTFADVSPNGVPAGWGTWAPAGAATVTVDQSAGPEGGPAVAIASDSGPDARLALTQRIDVDSSTARELTLTGWVRGDGLTGGFSMLRIQAYDAAGNVVVPVNSGPYLTGTFDWRTYFTDIVLPENAARISVEPILDRAGGTIWFADLSITETVDDGATLTASPNERGPVELSWAFEDVQADRYAVHRTEGTTPPTASPETRLKVALAPTTADATAEPGTTYTYLVLALDAEGEVLATSPSATTTTAGTFADRTVLSLVTALVTDDGTHISWAVADGEPTSDLTVQVGSAGPTSVEGYEGSVQAAAASPGTEVVLRSGGTELARAEVGASQHPRSLVDADVAARIQADLAAGEPTITGAWNALTARLDGTGSAYPGSATELYRARDAAFAYAVTGEQSYAQDAYDAIMAGADWITARETNMGLELGRGALNLAPAYDLAHAGWTEAQSADVRDLMTRTTDLLSTYHHDTLDGADRASNWVAVTHGTELALLLAARGDGDFGTHDERITYLINQVARHLQDGYTETGWTQEGWDYFHYAQLYLFPSLFMAQDAGVRALDPVLADVDFWNLALHVVSSRADGDVSQFGVSGPANQVSGTFPLLFSTAPDGVLPGLKHLYDHVQGVATAEPRFDDVHSMFAVLYYPSEVSSDPADMSGEAVQQAQQALLDDEAGFYAFRSDVAGTDDTLISTSNRNTQHKGWAAAETFALSWMGHDTTWAQQGSKSHDPLLWSKPLVDGELEPFENQYNTVRGEGVSLASRAFEGQGGGYVQLDGSANFEVTTAEREQVVDLAPGGDADAIVAIHDTFADTTSHSWDWQLRPDETVTIAAFPDGAAHEPLFTFTGTDGATLSGFVPDREDLTVQVIDQTLRLTRTGATAEFGIVLATSASGALEAELLDGVLLLDGRVIDLAALASVEDGFPTETDDATQPPAVGVLSSDNGWDTGLRDGDYTITMNMWWGSNASRVHLYEDGTLIASERLDAASPAAQEVEFDLTGRTDGDYVYTATLVNSAGSTTTAPLTVAVTDASPGVPVLSHDNWDGDGSFTLTADLWWGTNADRYRLYQGEELIANGELETATPGHQRMAHEVASLEPGSHVYRVEWINDAGSTSSRELTVRVR</sequence>
<dbReference type="KEGG" id="halt:IM660_02405"/>
<dbReference type="AlphaFoldDB" id="A0A7M1SX27"/>
<organism evidence="2 3">
    <name type="scientific">Ruania alkalisoli</name>
    <dbReference type="NCBI Taxonomy" id="2779775"/>
    <lineage>
        <taxon>Bacteria</taxon>
        <taxon>Bacillati</taxon>
        <taxon>Actinomycetota</taxon>
        <taxon>Actinomycetes</taxon>
        <taxon>Micrococcales</taxon>
        <taxon>Ruaniaceae</taxon>
        <taxon>Ruania</taxon>
    </lineage>
</organism>
<dbReference type="Gene3D" id="2.60.40.10">
    <property type="entry name" value="Immunoglobulins"/>
    <property type="match status" value="3"/>
</dbReference>
<reference evidence="2 3" key="1">
    <citation type="submission" date="2020-10" db="EMBL/GenBank/DDBJ databases">
        <title>Haloactinobacterium sp. RN3S43, a bacterium isolated from saline soil.</title>
        <authorList>
            <person name="Sun J.-Q."/>
        </authorList>
    </citation>
    <scope>NUCLEOTIDE SEQUENCE [LARGE SCALE GENOMIC DNA]</scope>
    <source>
        <strain evidence="2 3">RN3S43</strain>
    </source>
</reference>
<dbReference type="Gene3D" id="2.60.120.260">
    <property type="entry name" value="Galactose-binding domain-like"/>
    <property type="match status" value="1"/>
</dbReference>
<proteinExistence type="predicted"/>
<dbReference type="SUPFAM" id="SSF48230">
    <property type="entry name" value="Chondroitin AC/alginate lyase"/>
    <property type="match status" value="1"/>
</dbReference>
<keyword evidence="3" id="KW-1185">Reference proteome</keyword>
<feature type="signal peptide" evidence="1">
    <location>
        <begin position="1"/>
        <end position="35"/>
    </location>
</feature>
<name>A0A7M1SX27_9MICO</name>
<dbReference type="RefSeq" id="WP_193497848.1">
    <property type="nucleotide sequence ID" value="NZ_CP063169.1"/>
</dbReference>
<evidence type="ECO:0000313" key="3">
    <source>
        <dbReference type="Proteomes" id="UP000593758"/>
    </source>
</evidence>
<dbReference type="GO" id="GO:0005975">
    <property type="term" value="P:carbohydrate metabolic process"/>
    <property type="evidence" value="ECO:0007669"/>
    <property type="project" value="UniProtKB-ARBA"/>
</dbReference>
<keyword evidence="1" id="KW-0732">Signal</keyword>
<dbReference type="Gene3D" id="1.50.10.100">
    <property type="entry name" value="Chondroitin AC/alginate lyase"/>
    <property type="match status" value="1"/>
</dbReference>
<dbReference type="SUPFAM" id="SSF81296">
    <property type="entry name" value="E set domains"/>
    <property type="match status" value="2"/>
</dbReference>
<accession>A0A7M1SX27</accession>
<feature type="chain" id="PRO_5032467640" evidence="1">
    <location>
        <begin position="36"/>
        <end position="1159"/>
    </location>
</feature>
<dbReference type="InterPro" id="IPR006311">
    <property type="entry name" value="TAT_signal"/>
</dbReference>
<dbReference type="PROSITE" id="PS51318">
    <property type="entry name" value="TAT"/>
    <property type="match status" value="1"/>
</dbReference>
<dbReference type="InterPro" id="IPR013783">
    <property type="entry name" value="Ig-like_fold"/>
</dbReference>
<dbReference type="InterPro" id="IPR014756">
    <property type="entry name" value="Ig_E-set"/>
</dbReference>
<dbReference type="EMBL" id="CP063169">
    <property type="protein sequence ID" value="QOR71183.1"/>
    <property type="molecule type" value="Genomic_DNA"/>
</dbReference>
<dbReference type="InterPro" id="IPR008929">
    <property type="entry name" value="Chondroitin_lyas"/>
</dbReference>
<dbReference type="Proteomes" id="UP000593758">
    <property type="component" value="Chromosome"/>
</dbReference>
<protein>
    <submittedName>
        <fullName evidence="2">Uncharacterized protein</fullName>
    </submittedName>
</protein>
<evidence type="ECO:0000256" key="1">
    <source>
        <dbReference type="SAM" id="SignalP"/>
    </source>
</evidence>
<gene>
    <name evidence="2" type="ORF">IM660_02405</name>
</gene>